<dbReference type="InterPro" id="IPR036388">
    <property type="entry name" value="WH-like_DNA-bd_sf"/>
</dbReference>
<dbReference type="Gene3D" id="1.10.10.10">
    <property type="entry name" value="Winged helix-like DNA-binding domain superfamily/Winged helix DNA-binding domain"/>
    <property type="match status" value="1"/>
</dbReference>
<dbReference type="EMBL" id="CP029600">
    <property type="protein sequence ID" value="AWO02253.1"/>
    <property type="molecule type" value="Genomic_DNA"/>
</dbReference>
<name>A0ABM6WE58_9BACT</name>
<dbReference type="SMART" id="SM00347">
    <property type="entry name" value="HTH_MARR"/>
    <property type="match status" value="1"/>
</dbReference>
<proteinExistence type="predicted"/>
<evidence type="ECO:0000259" key="1">
    <source>
        <dbReference type="PROSITE" id="PS50995"/>
    </source>
</evidence>
<protein>
    <submittedName>
        <fullName evidence="2">MarR family transcriptional regulator</fullName>
    </submittedName>
</protein>
<organism evidence="2 3">
    <name type="scientific">Chitinophaga alhagiae</name>
    <dbReference type="NCBI Taxonomy" id="2203219"/>
    <lineage>
        <taxon>Bacteria</taxon>
        <taxon>Pseudomonadati</taxon>
        <taxon>Bacteroidota</taxon>
        <taxon>Chitinophagia</taxon>
        <taxon>Chitinophagales</taxon>
        <taxon>Chitinophagaceae</taxon>
        <taxon>Chitinophaga</taxon>
    </lineage>
</organism>
<dbReference type="PANTHER" id="PTHR33164">
    <property type="entry name" value="TRANSCRIPTIONAL REGULATOR, MARR FAMILY"/>
    <property type="match status" value="1"/>
</dbReference>
<accession>A0ABM6WE58</accession>
<sequence length="207" mass="23470">MAKESTFNPEHQATNTASKVVAALERLSEAFRVLLWQEAKQHGISPIQVQILTYLLHYPDKFKTVTHLASHFNMTKATISDAIKSVESKGLLKRKEDIKDSRSHTLLLTREGKMIARKIEDFANPIQRSVNTIPAEKQGGLLEQLLNLIQDLNRNLVITPQRMCLNCRFYEKKGKLHYCNLVKSFLKAGDLRVDCPEFTVPLAGLSN</sequence>
<dbReference type="InterPro" id="IPR036390">
    <property type="entry name" value="WH_DNA-bd_sf"/>
</dbReference>
<reference evidence="2 3" key="1">
    <citation type="submission" date="2018-05" db="EMBL/GenBank/DDBJ databases">
        <title>Chitinophaga sp. nov., isolated from rhizosphere soil of Alhagi.</title>
        <authorList>
            <person name="Liu Y."/>
        </authorList>
    </citation>
    <scope>NUCLEOTIDE SEQUENCE [LARGE SCALE GENOMIC DNA]</scope>
    <source>
        <strain evidence="2 3">T22</strain>
    </source>
</reference>
<dbReference type="InterPro" id="IPR039422">
    <property type="entry name" value="MarR/SlyA-like"/>
</dbReference>
<dbReference type="InterPro" id="IPR000835">
    <property type="entry name" value="HTH_MarR-typ"/>
</dbReference>
<keyword evidence="3" id="KW-1185">Reference proteome</keyword>
<dbReference type="PROSITE" id="PS50995">
    <property type="entry name" value="HTH_MARR_2"/>
    <property type="match status" value="1"/>
</dbReference>
<dbReference type="PANTHER" id="PTHR33164:SF43">
    <property type="entry name" value="HTH-TYPE TRANSCRIPTIONAL REPRESSOR YETL"/>
    <property type="match status" value="1"/>
</dbReference>
<gene>
    <name evidence="2" type="ORF">DLD77_06100</name>
</gene>
<dbReference type="Pfam" id="PF12802">
    <property type="entry name" value="MarR_2"/>
    <property type="match status" value="1"/>
</dbReference>
<evidence type="ECO:0000313" key="2">
    <source>
        <dbReference type="EMBL" id="AWO02253.1"/>
    </source>
</evidence>
<dbReference type="SUPFAM" id="SSF46785">
    <property type="entry name" value="Winged helix' DNA-binding domain"/>
    <property type="match status" value="1"/>
</dbReference>
<dbReference type="RefSeq" id="WP_119078457.1">
    <property type="nucleotide sequence ID" value="NZ_CP029600.1"/>
</dbReference>
<feature type="domain" description="HTH marR-type" evidence="1">
    <location>
        <begin position="17"/>
        <end position="151"/>
    </location>
</feature>
<dbReference type="Proteomes" id="UP000246099">
    <property type="component" value="Chromosome"/>
</dbReference>
<evidence type="ECO:0000313" key="3">
    <source>
        <dbReference type="Proteomes" id="UP000246099"/>
    </source>
</evidence>